<feature type="transmembrane region" description="Helical" evidence="1">
    <location>
        <begin position="183"/>
        <end position="202"/>
    </location>
</feature>
<sequence>MYKSHCRRWNISVCSGFHQQPRYSLSNPLGLPHQSPVSYNYPRRRSFGCTENILVPALHLTGQPPCTMKKFGFSCQSSSSLNLHGSATKVSMDISTYDISLICPKLPPINRISSPPKPYLPSMNSFPSFDSYLWQSPLGGNKPPCQPQSHIIGFRSSKSCVNRTSVCAAARNTTHNLHRYPPIIQFIFLTVFPGSTIRVWLIRSFAPMTLTP</sequence>
<evidence type="ECO:0000313" key="2">
    <source>
        <dbReference type="EMBL" id="KDR78228.1"/>
    </source>
</evidence>
<keyword evidence="1" id="KW-0472">Membrane</keyword>
<reference evidence="3" key="1">
    <citation type="journal article" date="2014" name="Proc. Natl. Acad. Sci. U.S.A.">
        <title>Extensive sampling of basidiomycete genomes demonstrates inadequacy of the white-rot/brown-rot paradigm for wood decay fungi.</title>
        <authorList>
            <person name="Riley R."/>
            <person name="Salamov A.A."/>
            <person name="Brown D.W."/>
            <person name="Nagy L.G."/>
            <person name="Floudas D."/>
            <person name="Held B.W."/>
            <person name="Levasseur A."/>
            <person name="Lombard V."/>
            <person name="Morin E."/>
            <person name="Otillar R."/>
            <person name="Lindquist E.A."/>
            <person name="Sun H."/>
            <person name="LaButti K.M."/>
            <person name="Schmutz J."/>
            <person name="Jabbour D."/>
            <person name="Luo H."/>
            <person name="Baker S.E."/>
            <person name="Pisabarro A.G."/>
            <person name="Walton J.D."/>
            <person name="Blanchette R.A."/>
            <person name="Henrissat B."/>
            <person name="Martin F."/>
            <person name="Cullen D."/>
            <person name="Hibbett D.S."/>
            <person name="Grigoriev I.V."/>
        </authorList>
    </citation>
    <scope>NUCLEOTIDE SEQUENCE [LARGE SCALE GENOMIC DNA]</scope>
    <source>
        <strain evidence="3">CBS 339.88</strain>
    </source>
</reference>
<proteinExistence type="predicted"/>
<dbReference type="AlphaFoldDB" id="A0A067TGW3"/>
<gene>
    <name evidence="2" type="ORF">GALMADRAFT_1308369</name>
</gene>
<accession>A0A067TGW3</accession>
<keyword evidence="1" id="KW-0812">Transmembrane</keyword>
<dbReference type="Proteomes" id="UP000027222">
    <property type="component" value="Unassembled WGS sequence"/>
</dbReference>
<evidence type="ECO:0000256" key="1">
    <source>
        <dbReference type="SAM" id="Phobius"/>
    </source>
</evidence>
<dbReference type="HOGENOM" id="CLU_1299810_0_0_1"/>
<dbReference type="EMBL" id="KL142375">
    <property type="protein sequence ID" value="KDR78228.1"/>
    <property type="molecule type" value="Genomic_DNA"/>
</dbReference>
<protein>
    <submittedName>
        <fullName evidence="2">Uncharacterized protein</fullName>
    </submittedName>
</protein>
<keyword evidence="1" id="KW-1133">Transmembrane helix</keyword>
<keyword evidence="3" id="KW-1185">Reference proteome</keyword>
<organism evidence="2 3">
    <name type="scientific">Galerina marginata (strain CBS 339.88)</name>
    <dbReference type="NCBI Taxonomy" id="685588"/>
    <lineage>
        <taxon>Eukaryota</taxon>
        <taxon>Fungi</taxon>
        <taxon>Dikarya</taxon>
        <taxon>Basidiomycota</taxon>
        <taxon>Agaricomycotina</taxon>
        <taxon>Agaricomycetes</taxon>
        <taxon>Agaricomycetidae</taxon>
        <taxon>Agaricales</taxon>
        <taxon>Agaricineae</taxon>
        <taxon>Strophariaceae</taxon>
        <taxon>Galerina</taxon>
    </lineage>
</organism>
<evidence type="ECO:0000313" key="3">
    <source>
        <dbReference type="Proteomes" id="UP000027222"/>
    </source>
</evidence>
<name>A0A067TGW3_GALM3</name>